<keyword evidence="4" id="KW-1185">Reference proteome</keyword>
<dbReference type="GO" id="GO:0004311">
    <property type="term" value="F:geranylgeranyl diphosphate synthase activity"/>
    <property type="evidence" value="ECO:0007669"/>
    <property type="project" value="InterPro"/>
</dbReference>
<dbReference type="RefSeq" id="WP_072624965.1">
    <property type="nucleotide sequence ID" value="NZ_CP013290.1"/>
</dbReference>
<dbReference type="InterPro" id="IPR002060">
    <property type="entry name" value="Squ/phyt_synthse"/>
</dbReference>
<accession>A0A1L3MHB1</accession>
<proteinExistence type="predicted"/>
<dbReference type="SFLD" id="SFLDG01212">
    <property type="entry name" value="Phytoene_synthase_like"/>
    <property type="match status" value="1"/>
</dbReference>
<dbReference type="EMBL" id="CP013290">
    <property type="protein sequence ID" value="APH01807.1"/>
    <property type="molecule type" value="Genomic_DNA"/>
</dbReference>
<reference evidence="3 4" key="1">
    <citation type="submission" date="2015-11" db="EMBL/GenBank/DDBJ databases">
        <authorList>
            <person name="Zhang Y."/>
            <person name="Guo Z."/>
        </authorList>
    </citation>
    <scope>NUCLEOTIDE SEQUENCE [LARGE SCALE GENOMIC DNA]</scope>
    <source>
        <strain evidence="3 4">YFY001</strain>
    </source>
</reference>
<dbReference type="Pfam" id="PF00494">
    <property type="entry name" value="SQS_PSY"/>
    <property type="match status" value="1"/>
</dbReference>
<dbReference type="InterPro" id="IPR044843">
    <property type="entry name" value="Trans_IPPS_bact-type"/>
</dbReference>
<sequence>MTAARQQRDEAPPHVRYDATAQAAAELVIARYSTSFGAASRLLAEPVRGRVRSIYALVRVADEIVDAPRPDVATDEQRAVLDHLEREVSVALDRGLSSDLVVHAFARTARACGIGMDLIEPFFASMRSDLTRTTHDEESFARYVYGSAEVVGLMCLRVFLADEPDAQASYDRLAPGARCLGAAFQKVNFLRDIAADRDELGRRYFPGVDPHRIDDADRDRLLDDLDNDLALAAAAVEQLPPSSRRAVRVAHRLFAELSGRLRETPVERLRHERVRVPGPRKAAIVLDSVVRGRR</sequence>
<dbReference type="PANTHER" id="PTHR31480">
    <property type="entry name" value="BIFUNCTIONAL LYCOPENE CYCLASE/PHYTOENE SYNTHASE"/>
    <property type="match status" value="1"/>
</dbReference>
<dbReference type="SUPFAM" id="SSF48576">
    <property type="entry name" value="Terpenoid synthases"/>
    <property type="match status" value="1"/>
</dbReference>
<evidence type="ECO:0000256" key="2">
    <source>
        <dbReference type="ARBA" id="ARBA00022679"/>
    </source>
</evidence>
<name>A0A1L3MHB1_9MICO</name>
<dbReference type="SFLD" id="SFLDG01018">
    <property type="entry name" value="Squalene/Phytoene_Synthase_Lik"/>
    <property type="match status" value="1"/>
</dbReference>
<dbReference type="PROSITE" id="PS01045">
    <property type="entry name" value="SQUALEN_PHYTOEN_SYN_2"/>
    <property type="match status" value="1"/>
</dbReference>
<keyword evidence="2" id="KW-0808">Transferase</keyword>
<evidence type="ECO:0000313" key="3">
    <source>
        <dbReference type="EMBL" id="APH01807.1"/>
    </source>
</evidence>
<dbReference type="InterPro" id="IPR019845">
    <property type="entry name" value="Squalene/phytoene_synthase_CS"/>
</dbReference>
<dbReference type="Gene3D" id="1.10.600.10">
    <property type="entry name" value="Farnesyl Diphosphate Synthase"/>
    <property type="match status" value="1"/>
</dbReference>
<gene>
    <name evidence="3" type="ORF">ASJ30_09945</name>
</gene>
<dbReference type="SFLD" id="SFLDS00005">
    <property type="entry name" value="Isoprenoid_Synthase_Type_I"/>
    <property type="match status" value="1"/>
</dbReference>
<organism evidence="3 4">
    <name type="scientific">Janibacter indicus</name>
    <dbReference type="NCBI Taxonomy" id="857417"/>
    <lineage>
        <taxon>Bacteria</taxon>
        <taxon>Bacillati</taxon>
        <taxon>Actinomycetota</taxon>
        <taxon>Actinomycetes</taxon>
        <taxon>Micrococcales</taxon>
        <taxon>Intrasporangiaceae</taxon>
        <taxon>Janibacter</taxon>
    </lineage>
</organism>
<dbReference type="Proteomes" id="UP000182938">
    <property type="component" value="Chromosome"/>
</dbReference>
<dbReference type="UniPathway" id="UPA00799"/>
<dbReference type="InterPro" id="IPR008949">
    <property type="entry name" value="Isoprenoid_synthase_dom_sf"/>
</dbReference>
<evidence type="ECO:0000313" key="4">
    <source>
        <dbReference type="Proteomes" id="UP000182938"/>
    </source>
</evidence>
<dbReference type="KEGG" id="jte:ASJ30_09945"/>
<protein>
    <submittedName>
        <fullName evidence="3">Phytoene synthase</fullName>
    </submittedName>
</protein>
<dbReference type="GO" id="GO:0008299">
    <property type="term" value="P:isoprenoid biosynthetic process"/>
    <property type="evidence" value="ECO:0007669"/>
    <property type="project" value="UniProtKB-ARBA"/>
</dbReference>
<comment type="pathway">
    <text evidence="1">Carotenoid biosynthesis; phytoene biosynthesis.</text>
</comment>
<dbReference type="AlphaFoldDB" id="A0A1L3MHB1"/>
<evidence type="ECO:0000256" key="1">
    <source>
        <dbReference type="ARBA" id="ARBA00004684"/>
    </source>
</evidence>